<accession>A0ABS3JEK5</accession>
<comment type="caution">
    <text evidence="3">The sequence shown here is derived from an EMBL/GenBank/DDBJ whole genome shotgun (WGS) entry which is preliminary data.</text>
</comment>
<evidence type="ECO:0000313" key="4">
    <source>
        <dbReference type="Proteomes" id="UP000664628"/>
    </source>
</evidence>
<dbReference type="RefSeq" id="WP_207328400.1">
    <property type="nucleotide sequence ID" value="NZ_JAFMYW010000002.1"/>
</dbReference>
<reference evidence="3 4" key="1">
    <citation type="submission" date="2021-03" db="EMBL/GenBank/DDBJ databases">
        <title>Fibrella sp. HMF5405 genome sequencing and assembly.</title>
        <authorList>
            <person name="Kang H."/>
            <person name="Kim H."/>
            <person name="Bae S."/>
            <person name="Joh K."/>
        </authorList>
    </citation>
    <scope>NUCLEOTIDE SEQUENCE [LARGE SCALE GENOMIC DNA]</scope>
    <source>
        <strain evidence="3 4">HMF5405</strain>
    </source>
</reference>
<gene>
    <name evidence="3" type="ORF">J2I46_07555</name>
</gene>
<dbReference type="SUPFAM" id="SSF50891">
    <property type="entry name" value="Cyclophilin-like"/>
    <property type="match status" value="1"/>
</dbReference>
<evidence type="ECO:0000256" key="1">
    <source>
        <dbReference type="SAM" id="SignalP"/>
    </source>
</evidence>
<feature type="chain" id="PRO_5045599623" description="Cyclophilin-like domain-containing protein" evidence="1">
    <location>
        <begin position="21"/>
        <end position="160"/>
    </location>
</feature>
<feature type="domain" description="Cyclophilin-like" evidence="2">
    <location>
        <begin position="50"/>
        <end position="157"/>
    </location>
</feature>
<sequence length="160" mass="17276">MKNATIILLPLLLLTSSLMTCNMDDMQTANPVSMENNDTNSDITGNKLRIRVGSSTFSATLLDTPTAKAFKARLPITISMSELNGNEKFYSFPTDLPTRAANPGMVQTGDLMLYGSNTLVLFYKSFSTSYSYTKIGRVDNPAGLAAALGLGNVTVTFDQL</sequence>
<evidence type="ECO:0000259" key="2">
    <source>
        <dbReference type="Pfam" id="PF18050"/>
    </source>
</evidence>
<feature type="signal peptide" evidence="1">
    <location>
        <begin position="1"/>
        <end position="20"/>
    </location>
</feature>
<dbReference type="EMBL" id="JAFMYW010000002">
    <property type="protein sequence ID" value="MBO0948428.1"/>
    <property type="molecule type" value="Genomic_DNA"/>
</dbReference>
<keyword evidence="1" id="KW-0732">Signal</keyword>
<name>A0ABS3JEK5_9BACT</name>
<dbReference type="InterPro" id="IPR029000">
    <property type="entry name" value="Cyclophilin-like_dom_sf"/>
</dbReference>
<evidence type="ECO:0000313" key="3">
    <source>
        <dbReference type="EMBL" id="MBO0948428.1"/>
    </source>
</evidence>
<dbReference type="InterPro" id="IPR041183">
    <property type="entry name" value="Cyclophilin-like"/>
</dbReference>
<keyword evidence="4" id="KW-1185">Reference proteome</keyword>
<protein>
    <recommendedName>
        <fullName evidence="2">Cyclophilin-like domain-containing protein</fullName>
    </recommendedName>
</protein>
<dbReference type="Gene3D" id="2.40.100.20">
    <property type="match status" value="1"/>
</dbReference>
<organism evidence="3 4">
    <name type="scientific">Fibrella forsythiae</name>
    <dbReference type="NCBI Taxonomy" id="2817061"/>
    <lineage>
        <taxon>Bacteria</taxon>
        <taxon>Pseudomonadati</taxon>
        <taxon>Bacteroidota</taxon>
        <taxon>Cytophagia</taxon>
        <taxon>Cytophagales</taxon>
        <taxon>Spirosomataceae</taxon>
        <taxon>Fibrella</taxon>
    </lineage>
</organism>
<proteinExistence type="predicted"/>
<dbReference type="Pfam" id="PF18050">
    <property type="entry name" value="Cyclophil_like2"/>
    <property type="match status" value="1"/>
</dbReference>
<dbReference type="Proteomes" id="UP000664628">
    <property type="component" value="Unassembled WGS sequence"/>
</dbReference>